<dbReference type="PIRSF" id="PIRSF021290">
    <property type="entry name" value="DUF1273"/>
    <property type="match status" value="1"/>
</dbReference>
<evidence type="ECO:0000313" key="2">
    <source>
        <dbReference type="EMBL" id="SDA38165.1"/>
    </source>
</evidence>
<gene>
    <name evidence="3" type="ORF">QEJ78_03060</name>
    <name evidence="2" type="ORF">SAMN02983011_00215</name>
</gene>
<evidence type="ECO:0000313" key="3">
    <source>
        <dbReference type="EMBL" id="WGO86456.1"/>
    </source>
</evidence>
<dbReference type="Pfam" id="PF06908">
    <property type="entry name" value="YpsA"/>
    <property type="match status" value="1"/>
</dbReference>
<evidence type="ECO:0000256" key="1">
    <source>
        <dbReference type="HAMAP-Rule" id="MF_01575"/>
    </source>
</evidence>
<dbReference type="Proteomes" id="UP001242513">
    <property type="component" value="Chromosome"/>
</dbReference>
<reference evidence="3" key="2">
    <citation type="journal article" date="2022" name="Food Funct.">
        <title>Lactobacillus kefiranofaciens ZW18 from Kefir enhances the anti-tumor effect of anti-programmed cell death 1 (PD-1) immunotherapy by modulating the gut microbiota.</title>
        <authorList>
            <person name="Zhao J."/>
            <person name="Wang Y."/>
            <person name="Wang J."/>
            <person name="Lv M."/>
            <person name="Zhou C."/>
            <person name="Jia L."/>
            <person name="Geng W."/>
        </authorList>
    </citation>
    <scope>NUCLEOTIDE SEQUENCE</scope>
    <source>
        <strain evidence="3">ZW18</strain>
    </source>
</reference>
<dbReference type="AlphaFoldDB" id="A0AAX3UFK3"/>
<protein>
    <recommendedName>
        <fullName evidence="1">UPF0398 protein QEJ78_03060</fullName>
    </recommendedName>
</protein>
<dbReference type="GeneID" id="72686829"/>
<reference evidence="2 4" key="1">
    <citation type="submission" date="2016-10" db="EMBL/GenBank/DDBJ databases">
        <authorList>
            <person name="Varghese N."/>
            <person name="Submissions S."/>
        </authorList>
    </citation>
    <scope>NUCLEOTIDE SEQUENCE [LARGE SCALE GENOMIC DNA]</scope>
    <source>
        <strain evidence="2 4">ATCC 43761</strain>
    </source>
</reference>
<dbReference type="PANTHER" id="PTHR38440">
    <property type="entry name" value="UPF0398 PROTEIN YPSA"/>
    <property type="match status" value="1"/>
</dbReference>
<accession>A0AAX3UFK3</accession>
<evidence type="ECO:0000313" key="5">
    <source>
        <dbReference type="Proteomes" id="UP001242513"/>
    </source>
</evidence>
<evidence type="ECO:0000313" key="4">
    <source>
        <dbReference type="Proteomes" id="UP000181860"/>
    </source>
</evidence>
<dbReference type="RefSeq" id="WP_013854009.1">
    <property type="nucleotide sequence ID" value="NZ_CP061341.1"/>
</dbReference>
<dbReference type="EMBL" id="CP123735">
    <property type="protein sequence ID" value="WGO86456.1"/>
    <property type="molecule type" value="Genomic_DNA"/>
</dbReference>
<proteinExistence type="inferred from homology"/>
<dbReference type="Gene3D" id="3.40.50.450">
    <property type="match status" value="1"/>
</dbReference>
<dbReference type="EMBL" id="FMXC01000001">
    <property type="protein sequence ID" value="SDA38165.1"/>
    <property type="molecule type" value="Genomic_DNA"/>
</dbReference>
<dbReference type="NCBIfam" id="NF010181">
    <property type="entry name" value="PRK13660.1"/>
    <property type="match status" value="1"/>
</dbReference>
<sequence length="189" mass="22565">MQRLWVTGYRSYELNVFNDHDPKITIIKYALKNYFISLLEEGQLDWIITGANLGVEQWAAEVGVELNKKYPVRTSMMIPYEEFANRWNENNQAKFINLREKVDFFASTSSTPYQGPLQLRNYQNFMIQHTDRALMIYDTDHPGKPKYDYNLIQKYQETKEYPLDLIDFYDLQDAAEEYQENHSKDDFLE</sequence>
<dbReference type="HAMAP" id="MF_01575">
    <property type="entry name" value="UPF0398"/>
    <property type="match status" value="1"/>
</dbReference>
<name>A0AAX3UFK3_9LACO</name>
<dbReference type="InterPro" id="IPR010697">
    <property type="entry name" value="YspA"/>
</dbReference>
<comment type="similarity">
    <text evidence="1">Belongs to the UPF0398 family.</text>
</comment>
<dbReference type="SUPFAM" id="SSF102405">
    <property type="entry name" value="MCP/YpsA-like"/>
    <property type="match status" value="1"/>
</dbReference>
<dbReference type="PANTHER" id="PTHR38440:SF1">
    <property type="entry name" value="UPF0398 PROTEIN SPR0331"/>
    <property type="match status" value="1"/>
</dbReference>
<reference evidence="3" key="3">
    <citation type="submission" date="2023-04" db="EMBL/GenBank/DDBJ databases">
        <authorList>
            <person name="Wang Y."/>
        </authorList>
    </citation>
    <scope>NUCLEOTIDE SEQUENCE</scope>
    <source>
        <strain evidence="3">ZW18</strain>
    </source>
</reference>
<dbReference type="Proteomes" id="UP000181860">
    <property type="component" value="Unassembled WGS sequence"/>
</dbReference>
<organism evidence="3 5">
    <name type="scientific">Lactobacillus kefiranofaciens</name>
    <dbReference type="NCBI Taxonomy" id="267818"/>
    <lineage>
        <taxon>Bacteria</taxon>
        <taxon>Bacillati</taxon>
        <taxon>Bacillota</taxon>
        <taxon>Bacilli</taxon>
        <taxon>Lactobacillales</taxon>
        <taxon>Lactobacillaceae</taxon>
        <taxon>Lactobacillus</taxon>
    </lineage>
</organism>
<keyword evidence="4" id="KW-1185">Reference proteome</keyword>